<dbReference type="PANTHER" id="PTHR16306:SF0">
    <property type="entry name" value="TRANSLIN-ASSOCIATED FACTOR X-INTERACTING PROTEIN 1"/>
    <property type="match status" value="1"/>
</dbReference>
<evidence type="ECO:0000313" key="4">
    <source>
        <dbReference type="EMBL" id="CAK8688954.1"/>
    </source>
</evidence>
<dbReference type="EMBL" id="CAWYQH010000108">
    <property type="protein sequence ID" value="CAK8688954.1"/>
    <property type="molecule type" value="Genomic_DNA"/>
</dbReference>
<evidence type="ECO:0000256" key="1">
    <source>
        <dbReference type="ARBA" id="ARBA00023054"/>
    </source>
</evidence>
<keyword evidence="5" id="KW-1185">Reference proteome</keyword>
<dbReference type="InterPro" id="IPR032755">
    <property type="entry name" value="TSNAXIP1_N"/>
</dbReference>
<protein>
    <recommendedName>
        <fullName evidence="3">Translin-associated factor X-interacting protein 1 N-terminal domain-containing protein</fullName>
    </recommendedName>
</protein>
<keyword evidence="1 2" id="KW-0175">Coiled coil</keyword>
<evidence type="ECO:0000313" key="5">
    <source>
        <dbReference type="Proteomes" id="UP001642483"/>
    </source>
</evidence>
<sequence>MSVKLPKIPPIEPQQNRTDNYQDVAIPQAVRTSTSYKLSGINAKHLLPTEESLRPNQDTNSGEIETWPAYASRSVSDTGLIGKSFNKDLMVVKKSVLPKPKFLSALETYVRKEIVQLDCTDPEPSELRLQAYREVFEYLIEDFKTYQPLLSQIKSEYEKMLSHHRQRIRELEPLKAMLITVSEQCDQKILKIREEERQEILVLRKTKMDLLKYIDNMREKENALQAQVAKLQEELAVEYKKYRNECDMRKLLISDMNDLRHQQEDLKRAAGQGIIDADDDPIRLKLALKVAKDDLTRQANELTRIQADYGDVVPRRDFQMLEAKHVELEEKHKQLVSDFQGLKEEHDTLLDVHKQVLEQRDEFYTEAETLRRSATPRPQWSKCGEIVPAGPDHWHETTSGKRSAEILEALLNEFQSGGALGPDSLDGRGTGDDVPKFLRFEGSFKNRKFKKSELSILLKDIWARKVQSDAERGSREKMTDFLHSFFMERYGNHEEMAAEWGYSLFEALNNFKDEPHVNVLWNVVNDEGTEDLHYHQMDTIKNVMVELQNVDDEKTGHISEGLFINAMHSAFPFKSEASKEALVAAALEELEASAENIEYNALFTEDEEGHTGPFLNLLRTQGDEERDTYIEEIVKQLEGMEQVPVNELRSTLMMIDPVINQAQIVNYLQIAYKCTSPELQDAEPCDNKIIQERMKNGGVHRVGAVY</sequence>
<dbReference type="PANTHER" id="PTHR16306">
    <property type="entry name" value="TRANSLIN-ASSOCIATED FACTOR X-INTERACTING PROTEIN 1"/>
    <property type="match status" value="1"/>
</dbReference>
<evidence type="ECO:0000259" key="3">
    <source>
        <dbReference type="Pfam" id="PF15739"/>
    </source>
</evidence>
<feature type="coiled-coil region" evidence="2">
    <location>
        <begin position="214"/>
        <end position="241"/>
    </location>
</feature>
<dbReference type="Pfam" id="PF15739">
    <property type="entry name" value="TSNAXIP1_N"/>
    <property type="match status" value="1"/>
</dbReference>
<reference evidence="4 5" key="1">
    <citation type="submission" date="2024-02" db="EMBL/GenBank/DDBJ databases">
        <authorList>
            <person name="Daric V."/>
            <person name="Darras S."/>
        </authorList>
    </citation>
    <scope>NUCLEOTIDE SEQUENCE [LARGE SCALE GENOMIC DNA]</scope>
</reference>
<feature type="coiled-coil region" evidence="2">
    <location>
        <begin position="288"/>
        <end position="345"/>
    </location>
</feature>
<comment type="caution">
    <text evidence="4">The sequence shown here is derived from an EMBL/GenBank/DDBJ whole genome shotgun (WGS) entry which is preliminary data.</text>
</comment>
<dbReference type="Proteomes" id="UP001642483">
    <property type="component" value="Unassembled WGS sequence"/>
</dbReference>
<feature type="domain" description="Translin-associated factor X-interacting protein 1 N-terminal" evidence="3">
    <location>
        <begin position="107"/>
        <end position="218"/>
    </location>
</feature>
<evidence type="ECO:0000256" key="2">
    <source>
        <dbReference type="SAM" id="Coils"/>
    </source>
</evidence>
<accession>A0ABP0GDQ1</accession>
<name>A0ABP0GDQ1_CLALP</name>
<gene>
    <name evidence="4" type="ORF">CVLEPA_LOCUS20953</name>
</gene>
<organism evidence="4 5">
    <name type="scientific">Clavelina lepadiformis</name>
    <name type="common">Light-bulb sea squirt</name>
    <name type="synonym">Ascidia lepadiformis</name>
    <dbReference type="NCBI Taxonomy" id="159417"/>
    <lineage>
        <taxon>Eukaryota</taxon>
        <taxon>Metazoa</taxon>
        <taxon>Chordata</taxon>
        <taxon>Tunicata</taxon>
        <taxon>Ascidiacea</taxon>
        <taxon>Aplousobranchia</taxon>
        <taxon>Clavelinidae</taxon>
        <taxon>Clavelina</taxon>
    </lineage>
</organism>
<proteinExistence type="predicted"/>